<organism evidence="2 3">
    <name type="scientific">Effrenium voratum</name>
    <dbReference type="NCBI Taxonomy" id="2562239"/>
    <lineage>
        <taxon>Eukaryota</taxon>
        <taxon>Sar</taxon>
        <taxon>Alveolata</taxon>
        <taxon>Dinophyceae</taxon>
        <taxon>Suessiales</taxon>
        <taxon>Symbiodiniaceae</taxon>
        <taxon>Effrenium</taxon>
    </lineage>
</organism>
<evidence type="ECO:0000313" key="2">
    <source>
        <dbReference type="EMBL" id="CAJ1386791.1"/>
    </source>
</evidence>
<keyword evidence="3" id="KW-1185">Reference proteome</keyword>
<comment type="caution">
    <text evidence="2">The sequence shown here is derived from an EMBL/GenBank/DDBJ whole genome shotgun (WGS) entry which is preliminary data.</text>
</comment>
<evidence type="ECO:0000313" key="3">
    <source>
        <dbReference type="Proteomes" id="UP001178507"/>
    </source>
</evidence>
<feature type="non-terminal residue" evidence="2">
    <location>
        <position position="276"/>
    </location>
</feature>
<sequence length="276" mass="29722">MMAFAAAFSPVCWREMASPLLVLPSISPFPDTQALCSGSSEGGNGAGKVDALGSWPFQAQALPSTGWSSRWSMFGEQALKDFDALKQRSEENRLQDAMDALDAALQALQLAEEICRCISHDLAARDHAVASRTPSSHEDGEGELCPAGRPDVQNDSQGQLCSSRLGNRARPLELGKATSVEGVLRVEGDVMMNAQELQEVLRGVLLQLVGEVQDVELVCTRCKPSAPTYAFPSLEGSFFGAYADPTTWDGLEFAFKVVASDLNDLEPVRETLLLEA</sequence>
<dbReference type="EMBL" id="CAUJNA010001413">
    <property type="protein sequence ID" value="CAJ1386791.1"/>
    <property type="molecule type" value="Genomic_DNA"/>
</dbReference>
<gene>
    <name evidence="2" type="ORF">EVOR1521_LOCUS12986</name>
</gene>
<name>A0AA36MUS3_9DINO</name>
<reference evidence="2" key="1">
    <citation type="submission" date="2023-08" db="EMBL/GenBank/DDBJ databases">
        <authorList>
            <person name="Chen Y."/>
            <person name="Shah S."/>
            <person name="Dougan E. K."/>
            <person name="Thang M."/>
            <person name="Chan C."/>
        </authorList>
    </citation>
    <scope>NUCLEOTIDE SEQUENCE</scope>
</reference>
<protein>
    <submittedName>
        <fullName evidence="2">Uncharacterized protein</fullName>
    </submittedName>
</protein>
<dbReference type="AlphaFoldDB" id="A0AA36MUS3"/>
<accession>A0AA36MUS3</accession>
<dbReference type="Proteomes" id="UP001178507">
    <property type="component" value="Unassembled WGS sequence"/>
</dbReference>
<feature type="compositionally biased region" description="Basic and acidic residues" evidence="1">
    <location>
        <begin position="129"/>
        <end position="139"/>
    </location>
</feature>
<proteinExistence type="predicted"/>
<feature type="region of interest" description="Disordered" evidence="1">
    <location>
        <begin position="129"/>
        <end position="159"/>
    </location>
</feature>
<evidence type="ECO:0000256" key="1">
    <source>
        <dbReference type="SAM" id="MobiDB-lite"/>
    </source>
</evidence>